<dbReference type="OrthoDB" id="9790491at2"/>
<evidence type="ECO:0000313" key="2">
    <source>
        <dbReference type="EMBL" id="SEI96418.1"/>
    </source>
</evidence>
<dbReference type="RefSeq" id="WP_090335751.1">
    <property type="nucleotide sequence ID" value="NZ_FNXY01000004.1"/>
</dbReference>
<accession>A0A1H6UVW1</accession>
<evidence type="ECO:0000313" key="3">
    <source>
        <dbReference type="Proteomes" id="UP000199532"/>
    </source>
</evidence>
<dbReference type="EMBL" id="FNXY01000004">
    <property type="protein sequence ID" value="SEI96418.1"/>
    <property type="molecule type" value="Genomic_DNA"/>
</dbReference>
<dbReference type="AlphaFoldDB" id="A0A1H6UVW1"/>
<dbReference type="SUPFAM" id="SSF56925">
    <property type="entry name" value="OMPA-like"/>
    <property type="match status" value="1"/>
</dbReference>
<proteinExistence type="predicted"/>
<evidence type="ECO:0008006" key="4">
    <source>
        <dbReference type="Google" id="ProtNLM"/>
    </source>
</evidence>
<name>A0A1H6UVW1_9BACT</name>
<sequence length="176" mass="19602">MKKLALVLTLTLCFGFAQAQDDNWAVGFKLGEPTGVNIRKYFNNIHAIDVSIGTYGGVFSNDRDYRSGRYKTTGLAIQVHYLWTTPLFNSEAVRVYYGLGGQVNSRNYYPDNKRLIAAPGDREKTISLGGSAIGGLEYFIPDNRISVFLEGGTYIELLPRPFYLSPNLSAGIRFNL</sequence>
<organism evidence="2 3">
    <name type="scientific">Dyadobacter koreensis</name>
    <dbReference type="NCBI Taxonomy" id="408657"/>
    <lineage>
        <taxon>Bacteria</taxon>
        <taxon>Pseudomonadati</taxon>
        <taxon>Bacteroidota</taxon>
        <taxon>Cytophagia</taxon>
        <taxon>Cytophagales</taxon>
        <taxon>Spirosomataceae</taxon>
        <taxon>Dyadobacter</taxon>
    </lineage>
</organism>
<gene>
    <name evidence="2" type="ORF">SAMN04487995_2773</name>
</gene>
<protein>
    <recommendedName>
        <fullName evidence="4">Outer membrane protein beta-barrel domain-containing protein</fullName>
    </recommendedName>
</protein>
<reference evidence="2 3" key="1">
    <citation type="submission" date="2016-10" db="EMBL/GenBank/DDBJ databases">
        <authorList>
            <person name="de Groot N.N."/>
        </authorList>
    </citation>
    <scope>NUCLEOTIDE SEQUENCE [LARGE SCALE GENOMIC DNA]</scope>
    <source>
        <strain evidence="2 3">DSM 19938</strain>
    </source>
</reference>
<dbReference type="InterPro" id="IPR011250">
    <property type="entry name" value="OMP/PagP_B-barrel"/>
</dbReference>
<dbReference type="Proteomes" id="UP000199532">
    <property type="component" value="Unassembled WGS sequence"/>
</dbReference>
<keyword evidence="3" id="KW-1185">Reference proteome</keyword>
<evidence type="ECO:0000256" key="1">
    <source>
        <dbReference type="SAM" id="SignalP"/>
    </source>
</evidence>
<feature type="signal peptide" evidence="1">
    <location>
        <begin position="1"/>
        <end position="19"/>
    </location>
</feature>
<feature type="chain" id="PRO_5011656911" description="Outer membrane protein beta-barrel domain-containing protein" evidence="1">
    <location>
        <begin position="20"/>
        <end position="176"/>
    </location>
</feature>
<dbReference type="STRING" id="408657.SAMN04487995_2773"/>
<keyword evidence="1" id="KW-0732">Signal</keyword>